<accession>A0AAD4YN19</accession>
<dbReference type="AlphaFoldDB" id="A0AAD4YN19"/>
<protein>
    <submittedName>
        <fullName evidence="1">Uncharacterized protein</fullName>
    </submittedName>
</protein>
<reference evidence="1 2" key="1">
    <citation type="journal article" date="2022" name="G3 (Bethesda)">
        <title>Whole-genome sequence and methylome profiling of the almond [Prunus dulcis (Mill.) D.A. Webb] cultivar 'Nonpareil'.</title>
        <authorList>
            <person name="D'Amico-Willman K.M."/>
            <person name="Ouma W.Z."/>
            <person name="Meulia T."/>
            <person name="Sideli G.M."/>
            <person name="Gradziel T.M."/>
            <person name="Fresnedo-Ramirez J."/>
        </authorList>
    </citation>
    <scope>NUCLEOTIDE SEQUENCE [LARGE SCALE GENOMIC DNA]</scope>
    <source>
        <strain evidence="1">Clone GOH B32 T37-40</strain>
    </source>
</reference>
<dbReference type="Proteomes" id="UP001054821">
    <property type="component" value="Chromosome 8"/>
</dbReference>
<keyword evidence="2" id="KW-1185">Reference proteome</keyword>
<proteinExistence type="predicted"/>
<dbReference type="EMBL" id="JAJFAZ020000008">
    <property type="protein sequence ID" value="KAI5316177.1"/>
    <property type="molecule type" value="Genomic_DNA"/>
</dbReference>
<sequence>MLCGHTVLHTNHLLVCHPIGVYGQPCHLHVELEHKAYWAIKLFNFSLGDGGTLRKLQLNELEEVRNDAYENSRIYKECTKVFHENNILRKNFEPSQLILLYNSRIHLFPGKLRIKWTGPFIVRRVCPYGTVEVEDPKNGNIFKVNGQRLKPYLGRCVPEDETISLNEPVYQD</sequence>
<name>A0AAD4YN19_PRUDU</name>
<gene>
    <name evidence="1" type="ORF">L3X38_045353</name>
</gene>
<evidence type="ECO:0000313" key="1">
    <source>
        <dbReference type="EMBL" id="KAI5316177.1"/>
    </source>
</evidence>
<organism evidence="1 2">
    <name type="scientific">Prunus dulcis</name>
    <name type="common">Almond</name>
    <name type="synonym">Amygdalus dulcis</name>
    <dbReference type="NCBI Taxonomy" id="3755"/>
    <lineage>
        <taxon>Eukaryota</taxon>
        <taxon>Viridiplantae</taxon>
        <taxon>Streptophyta</taxon>
        <taxon>Embryophyta</taxon>
        <taxon>Tracheophyta</taxon>
        <taxon>Spermatophyta</taxon>
        <taxon>Magnoliopsida</taxon>
        <taxon>eudicotyledons</taxon>
        <taxon>Gunneridae</taxon>
        <taxon>Pentapetalae</taxon>
        <taxon>rosids</taxon>
        <taxon>fabids</taxon>
        <taxon>Rosales</taxon>
        <taxon>Rosaceae</taxon>
        <taxon>Amygdaloideae</taxon>
        <taxon>Amygdaleae</taxon>
        <taxon>Prunus</taxon>
    </lineage>
</organism>
<comment type="caution">
    <text evidence="1">The sequence shown here is derived from an EMBL/GenBank/DDBJ whole genome shotgun (WGS) entry which is preliminary data.</text>
</comment>
<evidence type="ECO:0000313" key="2">
    <source>
        <dbReference type="Proteomes" id="UP001054821"/>
    </source>
</evidence>